<dbReference type="EMBL" id="JAFCMP010000534">
    <property type="protein sequence ID" value="KAG5176732.1"/>
    <property type="molecule type" value="Genomic_DNA"/>
</dbReference>
<organism evidence="2 3">
    <name type="scientific">Tribonema minus</name>
    <dbReference type="NCBI Taxonomy" id="303371"/>
    <lineage>
        <taxon>Eukaryota</taxon>
        <taxon>Sar</taxon>
        <taxon>Stramenopiles</taxon>
        <taxon>Ochrophyta</taxon>
        <taxon>PX clade</taxon>
        <taxon>Xanthophyceae</taxon>
        <taxon>Tribonematales</taxon>
        <taxon>Tribonemataceae</taxon>
        <taxon>Tribonema</taxon>
    </lineage>
</organism>
<keyword evidence="1" id="KW-0472">Membrane</keyword>
<sequence>MAIIRKSTIKSMLAHLGFGLGGFGLARYLANPARAPRYRPGFIGQLAMTVSAAAIGGSIVSMRTVPASVTEMVRSGGNFGALVCRCVEHMGPCANDRDCNNFMQTEKGLPLLTWYNECRKRAMSGGFAAAEPTPNSIDFDAADVWNSEAEFQPDAPADAQEKDQWK</sequence>
<evidence type="ECO:0000313" key="3">
    <source>
        <dbReference type="Proteomes" id="UP000664859"/>
    </source>
</evidence>
<protein>
    <submittedName>
        <fullName evidence="2">Uncharacterized protein</fullName>
    </submittedName>
</protein>
<keyword evidence="1" id="KW-1133">Transmembrane helix</keyword>
<proteinExistence type="predicted"/>
<keyword evidence="1" id="KW-0812">Transmembrane</keyword>
<evidence type="ECO:0000256" key="1">
    <source>
        <dbReference type="SAM" id="Phobius"/>
    </source>
</evidence>
<feature type="transmembrane region" description="Helical" evidence="1">
    <location>
        <begin position="42"/>
        <end position="62"/>
    </location>
</feature>
<comment type="caution">
    <text evidence="2">The sequence shown here is derived from an EMBL/GenBank/DDBJ whole genome shotgun (WGS) entry which is preliminary data.</text>
</comment>
<dbReference type="Proteomes" id="UP000664859">
    <property type="component" value="Unassembled WGS sequence"/>
</dbReference>
<accession>A0A835YJX6</accession>
<feature type="transmembrane region" description="Helical" evidence="1">
    <location>
        <begin position="12"/>
        <end position="30"/>
    </location>
</feature>
<dbReference type="AlphaFoldDB" id="A0A835YJX6"/>
<name>A0A835YJX6_9STRA</name>
<evidence type="ECO:0000313" key="2">
    <source>
        <dbReference type="EMBL" id="KAG5176732.1"/>
    </source>
</evidence>
<gene>
    <name evidence="2" type="ORF">JKP88DRAFT_265357</name>
</gene>
<keyword evidence="3" id="KW-1185">Reference proteome</keyword>
<reference evidence="2" key="1">
    <citation type="submission" date="2021-02" db="EMBL/GenBank/DDBJ databases">
        <title>First Annotated Genome of the Yellow-green Alga Tribonema minus.</title>
        <authorList>
            <person name="Mahan K.M."/>
        </authorList>
    </citation>
    <scope>NUCLEOTIDE SEQUENCE</scope>
    <source>
        <strain evidence="2">UTEX B ZZ1240</strain>
    </source>
</reference>